<dbReference type="PANTHER" id="PTHR42852:SF6">
    <property type="entry name" value="THIOL:DISULFIDE INTERCHANGE PROTEIN DSBE"/>
    <property type="match status" value="1"/>
</dbReference>
<dbReference type="EMBL" id="CP064782">
    <property type="protein sequence ID" value="QWT48000.1"/>
    <property type="molecule type" value="Genomic_DNA"/>
</dbReference>
<dbReference type="CDD" id="cd02966">
    <property type="entry name" value="TlpA_like_family"/>
    <property type="match status" value="1"/>
</dbReference>
<dbReference type="GO" id="GO:0016209">
    <property type="term" value="F:antioxidant activity"/>
    <property type="evidence" value="ECO:0007669"/>
    <property type="project" value="InterPro"/>
</dbReference>
<feature type="compositionally biased region" description="Low complexity" evidence="4">
    <location>
        <begin position="33"/>
        <end position="42"/>
    </location>
</feature>
<dbReference type="InterPro" id="IPR017937">
    <property type="entry name" value="Thioredoxin_CS"/>
</dbReference>
<dbReference type="InterPro" id="IPR050553">
    <property type="entry name" value="Thioredoxin_ResA/DsbE_sf"/>
</dbReference>
<keyword evidence="7" id="KW-1185">Reference proteome</keyword>
<dbReference type="InterPro" id="IPR013766">
    <property type="entry name" value="Thioredoxin_domain"/>
</dbReference>
<gene>
    <name evidence="6" type="ORF">Azoinq_08935</name>
</gene>
<keyword evidence="2" id="KW-1015">Disulfide bond</keyword>
<evidence type="ECO:0000259" key="5">
    <source>
        <dbReference type="PROSITE" id="PS51352"/>
    </source>
</evidence>
<keyword evidence="1" id="KW-0201">Cytochrome c-type biogenesis</keyword>
<proteinExistence type="predicted"/>
<evidence type="ECO:0000256" key="1">
    <source>
        <dbReference type="ARBA" id="ARBA00022748"/>
    </source>
</evidence>
<accession>A0A975XTR6</accession>
<feature type="domain" description="Thioredoxin" evidence="5">
    <location>
        <begin position="35"/>
        <end position="180"/>
    </location>
</feature>
<dbReference type="PANTHER" id="PTHR42852">
    <property type="entry name" value="THIOL:DISULFIDE INTERCHANGE PROTEIN DSBE"/>
    <property type="match status" value="1"/>
</dbReference>
<evidence type="ECO:0000313" key="7">
    <source>
        <dbReference type="Proteomes" id="UP000683428"/>
    </source>
</evidence>
<keyword evidence="3" id="KW-0676">Redox-active center</keyword>
<evidence type="ECO:0000256" key="2">
    <source>
        <dbReference type="ARBA" id="ARBA00023157"/>
    </source>
</evidence>
<feature type="region of interest" description="Disordered" evidence="4">
    <location>
        <begin position="33"/>
        <end position="53"/>
    </location>
</feature>
<evidence type="ECO:0000256" key="3">
    <source>
        <dbReference type="ARBA" id="ARBA00023284"/>
    </source>
</evidence>
<reference evidence="6" key="1">
    <citation type="submission" date="2020-11" db="EMBL/GenBank/DDBJ databases">
        <title>Azospira inquinata sp. nov.</title>
        <authorList>
            <person name="Moe W.M."/>
            <person name="Mikes M.C."/>
        </authorList>
    </citation>
    <scope>NUCLEOTIDE SEQUENCE</scope>
    <source>
        <strain evidence="6">Azo-3</strain>
    </source>
</reference>
<dbReference type="GO" id="GO:0017004">
    <property type="term" value="P:cytochrome complex assembly"/>
    <property type="evidence" value="ECO:0007669"/>
    <property type="project" value="UniProtKB-KW"/>
</dbReference>
<sequence>MSTLGKSLTVLALALGATLIGYLSGQAPRSDAAPAAAPRAFPESTWAQGGTDLEGRPHSFQEYRGKILLINFWATWCPPCQKEGPALQRLEEKLQAHGVQIVGITIDQAANLQTYVDKHPSHYPLWLATPQTARLMASLGNPQGGLPFSVILDRSGQVRKVLLGAINETETENLLSSLAQGQ</sequence>
<protein>
    <submittedName>
        <fullName evidence="6">TlpA family protein disulfide reductase</fullName>
    </submittedName>
</protein>
<name>A0A975XTR6_9RHOO</name>
<evidence type="ECO:0000256" key="4">
    <source>
        <dbReference type="SAM" id="MobiDB-lite"/>
    </source>
</evidence>
<dbReference type="InterPro" id="IPR000866">
    <property type="entry name" value="AhpC/TSA"/>
</dbReference>
<evidence type="ECO:0000313" key="6">
    <source>
        <dbReference type="EMBL" id="QWT48000.1"/>
    </source>
</evidence>
<organism evidence="6 7">
    <name type="scientific">Azospira inquinata</name>
    <dbReference type="NCBI Taxonomy" id="2785627"/>
    <lineage>
        <taxon>Bacteria</taxon>
        <taxon>Pseudomonadati</taxon>
        <taxon>Pseudomonadota</taxon>
        <taxon>Betaproteobacteria</taxon>
        <taxon>Rhodocyclales</taxon>
        <taxon>Rhodocyclaceae</taxon>
        <taxon>Azospira</taxon>
    </lineage>
</organism>
<dbReference type="PROSITE" id="PS00194">
    <property type="entry name" value="THIOREDOXIN_1"/>
    <property type="match status" value="1"/>
</dbReference>
<dbReference type="AlphaFoldDB" id="A0A975XTR6"/>
<dbReference type="RefSeq" id="WP_216129865.1">
    <property type="nucleotide sequence ID" value="NZ_CP064782.1"/>
</dbReference>
<dbReference type="Proteomes" id="UP000683428">
    <property type="component" value="Chromosome"/>
</dbReference>
<dbReference type="PROSITE" id="PS51352">
    <property type="entry name" value="THIOREDOXIN_2"/>
    <property type="match status" value="1"/>
</dbReference>
<dbReference type="KEGG" id="aiq:Azoinq_08935"/>
<dbReference type="GO" id="GO:0015036">
    <property type="term" value="F:disulfide oxidoreductase activity"/>
    <property type="evidence" value="ECO:0007669"/>
    <property type="project" value="UniProtKB-ARBA"/>
</dbReference>
<dbReference type="Pfam" id="PF00578">
    <property type="entry name" value="AhpC-TSA"/>
    <property type="match status" value="1"/>
</dbReference>